<organism evidence="2 3">
    <name type="scientific">Streptacidiphilus jeojiensis</name>
    <dbReference type="NCBI Taxonomy" id="3229225"/>
    <lineage>
        <taxon>Bacteria</taxon>
        <taxon>Bacillati</taxon>
        <taxon>Actinomycetota</taxon>
        <taxon>Actinomycetes</taxon>
        <taxon>Kitasatosporales</taxon>
        <taxon>Streptomycetaceae</taxon>
        <taxon>Streptacidiphilus</taxon>
    </lineage>
</organism>
<keyword evidence="1" id="KW-1133">Transmembrane helix</keyword>
<keyword evidence="1" id="KW-0812">Transmembrane</keyword>
<protein>
    <submittedName>
        <fullName evidence="2">Uncharacterized protein</fullName>
    </submittedName>
</protein>
<feature type="transmembrane region" description="Helical" evidence="1">
    <location>
        <begin position="50"/>
        <end position="67"/>
    </location>
</feature>
<dbReference type="EMBL" id="JBEUKS010000006">
    <property type="protein sequence ID" value="MFC1440152.1"/>
    <property type="molecule type" value="Genomic_DNA"/>
</dbReference>
<dbReference type="Proteomes" id="UP001592581">
    <property type="component" value="Unassembled WGS sequence"/>
</dbReference>
<gene>
    <name evidence="2" type="ORF">ABUW04_18010</name>
</gene>
<proteinExistence type="predicted"/>
<comment type="caution">
    <text evidence="2">The sequence shown here is derived from an EMBL/GenBank/DDBJ whole genome shotgun (WGS) entry which is preliminary data.</text>
</comment>
<keyword evidence="3" id="KW-1185">Reference proteome</keyword>
<name>A0ABV6XQ93_9ACTN</name>
<reference evidence="2 3" key="1">
    <citation type="submission" date="2024-06" db="EMBL/GenBank/DDBJ databases">
        <authorList>
            <person name="Lee S.D."/>
        </authorList>
    </citation>
    <scope>NUCLEOTIDE SEQUENCE [LARGE SCALE GENOMIC DNA]</scope>
    <source>
        <strain evidence="2 3">N1-10</strain>
    </source>
</reference>
<keyword evidence="1" id="KW-0472">Membrane</keyword>
<evidence type="ECO:0000313" key="3">
    <source>
        <dbReference type="Proteomes" id="UP001592581"/>
    </source>
</evidence>
<evidence type="ECO:0000313" key="2">
    <source>
        <dbReference type="EMBL" id="MFC1440152.1"/>
    </source>
</evidence>
<accession>A0ABV6XQ93</accession>
<feature type="transmembrane region" description="Helical" evidence="1">
    <location>
        <begin position="73"/>
        <end position="92"/>
    </location>
</feature>
<sequence length="96" mass="10469">MNIFKASELSAPEHLSPRRWFEIERDKGLTRGREMSIKLHDPGVVERPRPSGNVMILVVIIVLLAVAMNPEQIAAASTLLTGVAAAVARLNGERGK</sequence>
<dbReference type="RefSeq" id="WP_380565711.1">
    <property type="nucleotide sequence ID" value="NZ_JBEUKS010000006.1"/>
</dbReference>
<evidence type="ECO:0000256" key="1">
    <source>
        <dbReference type="SAM" id="Phobius"/>
    </source>
</evidence>